<dbReference type="PANTHER" id="PTHR26451:SF869">
    <property type="entry name" value="OLFACTORY RECEPTOR 530-RELATED"/>
    <property type="match status" value="1"/>
</dbReference>
<comment type="subcellular location">
    <subcellularLocation>
        <location evidence="1">Membrane</location>
    </subcellularLocation>
</comment>
<evidence type="ECO:0000256" key="4">
    <source>
        <dbReference type="ARBA" id="ARBA00023136"/>
    </source>
</evidence>
<dbReference type="Proteomes" id="UP000515145">
    <property type="component" value="Chromosome 14"/>
</dbReference>
<dbReference type="GeneID" id="114446508"/>
<sequence length="74" mass="8135">MAFDRFIAICFPLRYHSIVTKTVIAVMLLIMNATLTHTIPPLLNPIVYSLKTEEVMKALCCTLAAVCSSYSGAL</sequence>
<keyword evidence="2 5" id="KW-0812">Transmembrane</keyword>
<keyword evidence="3 5" id="KW-1133">Transmembrane helix</keyword>
<dbReference type="PANTHER" id="PTHR26451">
    <property type="entry name" value="G_PROTEIN_RECEP_F1_2 DOMAIN-CONTAINING PROTEIN"/>
    <property type="match status" value="1"/>
</dbReference>
<dbReference type="InterPro" id="IPR017452">
    <property type="entry name" value="GPCR_Rhodpsn_7TM"/>
</dbReference>
<keyword evidence="4 5" id="KW-0472">Membrane</keyword>
<evidence type="ECO:0000256" key="5">
    <source>
        <dbReference type="SAM" id="Phobius"/>
    </source>
</evidence>
<keyword evidence="7" id="KW-1185">Reference proteome</keyword>
<feature type="domain" description="G-protein coupled receptors family 1 profile" evidence="6">
    <location>
        <begin position="1"/>
        <end position="74"/>
    </location>
</feature>
<evidence type="ECO:0000256" key="2">
    <source>
        <dbReference type="ARBA" id="ARBA00022692"/>
    </source>
</evidence>
<evidence type="ECO:0000259" key="6">
    <source>
        <dbReference type="PROSITE" id="PS50262"/>
    </source>
</evidence>
<dbReference type="AlphaFoldDB" id="A0A6P7JR54"/>
<name>A0A6P7JR54_9TELE</name>
<evidence type="ECO:0000256" key="1">
    <source>
        <dbReference type="ARBA" id="ARBA00004370"/>
    </source>
</evidence>
<feature type="transmembrane region" description="Helical" evidence="5">
    <location>
        <begin position="23"/>
        <end position="43"/>
    </location>
</feature>
<dbReference type="GO" id="GO:0016020">
    <property type="term" value="C:membrane"/>
    <property type="evidence" value="ECO:0007669"/>
    <property type="project" value="UniProtKB-SubCell"/>
</dbReference>
<proteinExistence type="predicted"/>
<organism evidence="7 8">
    <name type="scientific">Parambassis ranga</name>
    <name type="common">Indian glassy fish</name>
    <dbReference type="NCBI Taxonomy" id="210632"/>
    <lineage>
        <taxon>Eukaryota</taxon>
        <taxon>Metazoa</taxon>
        <taxon>Chordata</taxon>
        <taxon>Craniata</taxon>
        <taxon>Vertebrata</taxon>
        <taxon>Euteleostomi</taxon>
        <taxon>Actinopterygii</taxon>
        <taxon>Neopterygii</taxon>
        <taxon>Teleostei</taxon>
        <taxon>Neoteleostei</taxon>
        <taxon>Acanthomorphata</taxon>
        <taxon>Ovalentaria</taxon>
        <taxon>Ambassidae</taxon>
        <taxon>Parambassis</taxon>
    </lineage>
</organism>
<protein>
    <submittedName>
        <fullName evidence="8">Olfactory receptor 56A1-like</fullName>
    </submittedName>
</protein>
<evidence type="ECO:0000256" key="3">
    <source>
        <dbReference type="ARBA" id="ARBA00022989"/>
    </source>
</evidence>
<accession>A0A6P7JR54</accession>
<evidence type="ECO:0000313" key="8">
    <source>
        <dbReference type="RefSeq" id="XP_028277956.1"/>
    </source>
</evidence>
<dbReference type="OrthoDB" id="8959080at2759"/>
<evidence type="ECO:0000313" key="7">
    <source>
        <dbReference type="Proteomes" id="UP000515145"/>
    </source>
</evidence>
<dbReference type="SUPFAM" id="SSF81321">
    <property type="entry name" value="Family A G protein-coupled receptor-like"/>
    <property type="match status" value="1"/>
</dbReference>
<dbReference type="GO" id="GO:0005549">
    <property type="term" value="F:odorant binding"/>
    <property type="evidence" value="ECO:0007669"/>
    <property type="project" value="TreeGrafter"/>
</dbReference>
<dbReference type="InParanoid" id="A0A6P7JR54"/>
<gene>
    <name evidence="8" type="primary">LOC114446508</name>
</gene>
<dbReference type="RefSeq" id="XP_028277956.1">
    <property type="nucleotide sequence ID" value="XM_028422155.1"/>
</dbReference>
<dbReference type="InterPro" id="IPR052921">
    <property type="entry name" value="GPCR1_Superfamily_Member"/>
</dbReference>
<dbReference type="PROSITE" id="PS50262">
    <property type="entry name" value="G_PROTEIN_RECEP_F1_2"/>
    <property type="match status" value="1"/>
</dbReference>
<dbReference type="Gene3D" id="1.20.1070.10">
    <property type="entry name" value="Rhodopsin 7-helix transmembrane proteins"/>
    <property type="match status" value="1"/>
</dbReference>
<dbReference type="GO" id="GO:0004984">
    <property type="term" value="F:olfactory receptor activity"/>
    <property type="evidence" value="ECO:0007669"/>
    <property type="project" value="TreeGrafter"/>
</dbReference>
<reference evidence="8" key="1">
    <citation type="submission" date="2025-08" db="UniProtKB">
        <authorList>
            <consortium name="RefSeq"/>
        </authorList>
    </citation>
    <scope>IDENTIFICATION</scope>
</reference>